<feature type="compositionally biased region" description="Polar residues" evidence="1">
    <location>
        <begin position="41"/>
        <end position="55"/>
    </location>
</feature>
<protein>
    <submittedName>
        <fullName evidence="2">Uncharacterized protein</fullName>
    </submittedName>
</protein>
<comment type="caution">
    <text evidence="2">The sequence shown here is derived from an EMBL/GenBank/DDBJ whole genome shotgun (WGS) entry which is preliminary data.</text>
</comment>
<feature type="compositionally biased region" description="Polar residues" evidence="1">
    <location>
        <begin position="79"/>
        <end position="97"/>
    </location>
</feature>
<reference evidence="2 3" key="1">
    <citation type="journal article" date="2021" name="Elife">
        <title>Chloroplast acquisition without the gene transfer in kleptoplastic sea slugs, Plakobranchus ocellatus.</title>
        <authorList>
            <person name="Maeda T."/>
            <person name="Takahashi S."/>
            <person name="Yoshida T."/>
            <person name="Shimamura S."/>
            <person name="Takaki Y."/>
            <person name="Nagai Y."/>
            <person name="Toyoda A."/>
            <person name="Suzuki Y."/>
            <person name="Arimoto A."/>
            <person name="Ishii H."/>
            <person name="Satoh N."/>
            <person name="Nishiyama T."/>
            <person name="Hasebe M."/>
            <person name="Maruyama T."/>
            <person name="Minagawa J."/>
            <person name="Obokata J."/>
            <person name="Shigenobu S."/>
        </authorList>
    </citation>
    <scope>NUCLEOTIDE SEQUENCE [LARGE SCALE GENOMIC DNA]</scope>
</reference>
<gene>
    <name evidence="2" type="ORF">ElyMa_003814500</name>
</gene>
<dbReference type="EMBL" id="BMAT01007789">
    <property type="protein sequence ID" value="GFR71471.1"/>
    <property type="molecule type" value="Genomic_DNA"/>
</dbReference>
<evidence type="ECO:0000256" key="1">
    <source>
        <dbReference type="SAM" id="MobiDB-lite"/>
    </source>
</evidence>
<proteinExistence type="predicted"/>
<keyword evidence="3" id="KW-1185">Reference proteome</keyword>
<accession>A0AAV4FEY4</accession>
<dbReference type="AlphaFoldDB" id="A0AAV4FEY4"/>
<dbReference type="Proteomes" id="UP000762676">
    <property type="component" value="Unassembled WGS sequence"/>
</dbReference>
<name>A0AAV4FEY4_9GAST</name>
<feature type="region of interest" description="Disordered" evidence="1">
    <location>
        <begin position="41"/>
        <end position="97"/>
    </location>
</feature>
<evidence type="ECO:0000313" key="3">
    <source>
        <dbReference type="Proteomes" id="UP000762676"/>
    </source>
</evidence>
<sequence length="97" mass="10560">MKESYLWFLTKGGRGKRVTLEKSDLVLALVTRRDLLYLTPESTEGATPDASTSHKTWPGGADKGRLEPTDMETPAADASQCSITITQDSNQSMDGPE</sequence>
<evidence type="ECO:0000313" key="2">
    <source>
        <dbReference type="EMBL" id="GFR71471.1"/>
    </source>
</evidence>
<organism evidence="2 3">
    <name type="scientific">Elysia marginata</name>
    <dbReference type="NCBI Taxonomy" id="1093978"/>
    <lineage>
        <taxon>Eukaryota</taxon>
        <taxon>Metazoa</taxon>
        <taxon>Spiralia</taxon>
        <taxon>Lophotrochozoa</taxon>
        <taxon>Mollusca</taxon>
        <taxon>Gastropoda</taxon>
        <taxon>Heterobranchia</taxon>
        <taxon>Euthyneura</taxon>
        <taxon>Panpulmonata</taxon>
        <taxon>Sacoglossa</taxon>
        <taxon>Placobranchoidea</taxon>
        <taxon>Plakobranchidae</taxon>
        <taxon>Elysia</taxon>
    </lineage>
</organism>